<dbReference type="RefSeq" id="WP_058481230.1">
    <property type="nucleotide sequence ID" value="NZ_CAAAIQ010000013.1"/>
</dbReference>
<comment type="caution">
    <text evidence="7">The sequence shown here is derived from an EMBL/GenBank/DDBJ whole genome shotgun (WGS) entry which is preliminary data.</text>
</comment>
<dbReference type="AlphaFoldDB" id="A0A0W1A3U1"/>
<keyword evidence="2 5" id="KW-0812">Transmembrane</keyword>
<dbReference type="Pfam" id="PF06271">
    <property type="entry name" value="RDD"/>
    <property type="match status" value="1"/>
</dbReference>
<feature type="transmembrane region" description="Helical" evidence="5">
    <location>
        <begin position="7"/>
        <end position="29"/>
    </location>
</feature>
<comment type="subcellular location">
    <subcellularLocation>
        <location evidence="1">Membrane</location>
        <topology evidence="1">Multi-pass membrane protein</topology>
    </subcellularLocation>
</comment>
<reference evidence="7 8" key="1">
    <citation type="submission" date="2015-11" db="EMBL/GenBank/DDBJ databases">
        <title>Genomic analysis of 38 Legionella species identifies large and diverse effector repertoires.</title>
        <authorList>
            <person name="Burstein D."/>
            <person name="Amaro F."/>
            <person name="Zusman T."/>
            <person name="Lifshitz Z."/>
            <person name="Cohen O."/>
            <person name="Gilbert J.A."/>
            <person name="Pupko T."/>
            <person name="Shuman H.A."/>
            <person name="Segal G."/>
        </authorList>
    </citation>
    <scope>NUCLEOTIDE SEQUENCE [LARGE SCALE GENOMIC DNA]</scope>
    <source>
        <strain evidence="7 8">ATCC 51914</strain>
    </source>
</reference>
<dbReference type="GO" id="GO:0016020">
    <property type="term" value="C:membrane"/>
    <property type="evidence" value="ECO:0007669"/>
    <property type="project" value="UniProtKB-SubCell"/>
</dbReference>
<evidence type="ECO:0000256" key="3">
    <source>
        <dbReference type="ARBA" id="ARBA00022989"/>
    </source>
</evidence>
<evidence type="ECO:0000256" key="2">
    <source>
        <dbReference type="ARBA" id="ARBA00022692"/>
    </source>
</evidence>
<dbReference type="STRING" id="66969.Lwal_2605"/>
<evidence type="ECO:0000256" key="5">
    <source>
        <dbReference type="SAM" id="Phobius"/>
    </source>
</evidence>
<feature type="transmembrane region" description="Helical" evidence="5">
    <location>
        <begin position="89"/>
        <end position="111"/>
    </location>
</feature>
<dbReference type="PATRIC" id="fig|66969.6.peg.2816"/>
<dbReference type="Proteomes" id="UP000054729">
    <property type="component" value="Unassembled WGS sequence"/>
</dbReference>
<dbReference type="OrthoDB" id="9793824at2"/>
<keyword evidence="3 5" id="KW-1133">Transmembrane helix</keyword>
<accession>A0A0W1A3U1</accession>
<dbReference type="EMBL" id="LNZB01000056">
    <property type="protein sequence ID" value="KTD75667.1"/>
    <property type="molecule type" value="Genomic_DNA"/>
</dbReference>
<evidence type="ECO:0000259" key="6">
    <source>
        <dbReference type="Pfam" id="PF06271"/>
    </source>
</evidence>
<feature type="transmembrane region" description="Helical" evidence="5">
    <location>
        <begin position="41"/>
        <end position="58"/>
    </location>
</feature>
<evidence type="ECO:0000313" key="8">
    <source>
        <dbReference type="Proteomes" id="UP000054729"/>
    </source>
</evidence>
<dbReference type="InterPro" id="IPR010432">
    <property type="entry name" value="RDD"/>
</dbReference>
<gene>
    <name evidence="7" type="ORF">Lwal_2605</name>
</gene>
<feature type="domain" description="RDD" evidence="6">
    <location>
        <begin position="10"/>
        <end position="110"/>
    </location>
</feature>
<organism evidence="7 8">
    <name type="scientific">Legionella waltersii</name>
    <dbReference type="NCBI Taxonomy" id="66969"/>
    <lineage>
        <taxon>Bacteria</taxon>
        <taxon>Pseudomonadati</taxon>
        <taxon>Pseudomonadota</taxon>
        <taxon>Gammaproteobacteria</taxon>
        <taxon>Legionellales</taxon>
        <taxon>Legionellaceae</taxon>
        <taxon>Legionella</taxon>
    </lineage>
</organism>
<keyword evidence="4 5" id="KW-0472">Membrane</keyword>
<keyword evidence="8" id="KW-1185">Reference proteome</keyword>
<proteinExistence type="predicted"/>
<evidence type="ECO:0000256" key="1">
    <source>
        <dbReference type="ARBA" id="ARBA00004141"/>
    </source>
</evidence>
<evidence type="ECO:0000313" key="7">
    <source>
        <dbReference type="EMBL" id="KTD75667.1"/>
    </source>
</evidence>
<evidence type="ECO:0000256" key="4">
    <source>
        <dbReference type="ARBA" id="ARBA00023136"/>
    </source>
</evidence>
<protein>
    <submittedName>
        <fullName evidence="7">RDD family protein</fullName>
    </submittedName>
</protein>
<name>A0A0W1A3U1_9GAMM</name>
<sequence>MFTIKYLCSIVYDLIVLIVLFFAYTALVLSLNHNKAIPPSTLWYQLSLLIVSFLYYFLSMRNGGQTIGMKAWGLKLVDKINIKLSFGQVLVRFFGFIPSIIASFVCLKWSYSLLNQWTNSSLIDRQCL</sequence>